<feature type="compositionally biased region" description="Polar residues" evidence="1">
    <location>
        <begin position="298"/>
        <end position="307"/>
    </location>
</feature>
<organism evidence="2 3">
    <name type="scientific">Clavelina lepadiformis</name>
    <name type="common">Light-bulb sea squirt</name>
    <name type="synonym">Ascidia lepadiformis</name>
    <dbReference type="NCBI Taxonomy" id="159417"/>
    <lineage>
        <taxon>Eukaryota</taxon>
        <taxon>Metazoa</taxon>
        <taxon>Chordata</taxon>
        <taxon>Tunicata</taxon>
        <taxon>Ascidiacea</taxon>
        <taxon>Aplousobranchia</taxon>
        <taxon>Clavelinidae</taxon>
        <taxon>Clavelina</taxon>
    </lineage>
</organism>
<sequence length="413" mass="46718">MDEASLDKYFSIVVEAINIGYILLSASVCGKMNNEHIRRNVSIELTTSVDDWYIIRECYVRSFHRYPLYKYMVPDDTKRDDFLRAYLDANYEVTVGSGQGILLAIKIAEEVGNNDNNNNHRKQTTTTCKKVIGGVVFLPPSSDGCGWAIGSDEPYWQAYEKYGLAKISKEGLERVKKYEAWENTNVAQSLSRTRIPLWNGLFCAISPDYSSKGVGSTVYKEAIRIMAQFWLRQQKAKILNKKEGRTMKKSEEDQKETSWSKFLVKFLSSKSLHRYTLLNHRALPTGAMVQKLTEKQNETTVNSTAQESPIKRRTPSTPELARVPPAPLVVAVSHSDRSANFHELNGFHSVARIPFHDPANGIHQFYCHVLVLDPFKTGKTDQLNSALLMNKSKIADPPTATADMNKKHFNVVS</sequence>
<protein>
    <recommendedName>
        <fullName evidence="4">N-acetyltransferase domain-containing protein</fullName>
    </recommendedName>
</protein>
<evidence type="ECO:0000256" key="1">
    <source>
        <dbReference type="SAM" id="MobiDB-lite"/>
    </source>
</evidence>
<name>A0ABP0FBY9_CLALP</name>
<gene>
    <name evidence="2" type="ORF">CVLEPA_LOCUS5467</name>
</gene>
<dbReference type="EMBL" id="CAWYQH010000024">
    <property type="protein sequence ID" value="CAK8675949.1"/>
    <property type="molecule type" value="Genomic_DNA"/>
</dbReference>
<evidence type="ECO:0000313" key="3">
    <source>
        <dbReference type="Proteomes" id="UP001642483"/>
    </source>
</evidence>
<evidence type="ECO:0008006" key="4">
    <source>
        <dbReference type="Google" id="ProtNLM"/>
    </source>
</evidence>
<reference evidence="2 3" key="1">
    <citation type="submission" date="2024-02" db="EMBL/GenBank/DDBJ databases">
        <authorList>
            <person name="Daric V."/>
            <person name="Darras S."/>
        </authorList>
    </citation>
    <scope>NUCLEOTIDE SEQUENCE [LARGE SCALE GENOMIC DNA]</scope>
</reference>
<keyword evidence="3" id="KW-1185">Reference proteome</keyword>
<dbReference type="Gene3D" id="3.40.630.30">
    <property type="match status" value="1"/>
</dbReference>
<feature type="region of interest" description="Disordered" evidence="1">
    <location>
        <begin position="296"/>
        <end position="320"/>
    </location>
</feature>
<accession>A0ABP0FBY9</accession>
<dbReference type="Proteomes" id="UP001642483">
    <property type="component" value="Unassembled WGS sequence"/>
</dbReference>
<comment type="caution">
    <text evidence="2">The sequence shown here is derived from an EMBL/GenBank/DDBJ whole genome shotgun (WGS) entry which is preliminary data.</text>
</comment>
<evidence type="ECO:0000313" key="2">
    <source>
        <dbReference type="EMBL" id="CAK8675949.1"/>
    </source>
</evidence>
<proteinExistence type="predicted"/>